<dbReference type="RefSeq" id="WP_066084938.1">
    <property type="nucleotide sequence ID" value="NZ_LRVM01000002.1"/>
</dbReference>
<keyword evidence="1" id="KW-0472">Membrane</keyword>
<protein>
    <submittedName>
        <fullName evidence="2">Uncharacterized protein</fullName>
    </submittedName>
</protein>
<keyword evidence="1" id="KW-1133">Transmembrane helix</keyword>
<evidence type="ECO:0000313" key="2">
    <source>
        <dbReference type="EMBL" id="KXL53591.1"/>
    </source>
</evidence>
<feature type="transmembrane region" description="Helical" evidence="1">
    <location>
        <begin position="47"/>
        <end position="65"/>
    </location>
</feature>
<reference evidence="2 3" key="1">
    <citation type="submission" date="2016-01" db="EMBL/GenBank/DDBJ databases">
        <title>Genome sequence of Clostridium neopropionicum X4, DSM-3847.</title>
        <authorList>
            <person name="Poehlein A."/>
            <person name="Beck M.H."/>
            <person name="Bengelsdorf F.R."/>
            <person name="Daniel R."/>
            <person name="Duerre P."/>
        </authorList>
    </citation>
    <scope>NUCLEOTIDE SEQUENCE [LARGE SCALE GENOMIC DNA]</scope>
    <source>
        <strain evidence="2 3">DSM-3847</strain>
    </source>
</reference>
<accession>A0A136WGD0</accession>
<keyword evidence="3" id="KW-1185">Reference proteome</keyword>
<evidence type="ECO:0000313" key="3">
    <source>
        <dbReference type="Proteomes" id="UP000070539"/>
    </source>
</evidence>
<proteinExistence type="predicted"/>
<dbReference type="EMBL" id="LRVM01000002">
    <property type="protein sequence ID" value="KXL53591.1"/>
    <property type="molecule type" value="Genomic_DNA"/>
</dbReference>
<keyword evidence="1" id="KW-0812">Transmembrane</keyword>
<evidence type="ECO:0000256" key="1">
    <source>
        <dbReference type="SAM" id="Phobius"/>
    </source>
</evidence>
<dbReference type="PROSITE" id="PS51257">
    <property type="entry name" value="PROKAR_LIPOPROTEIN"/>
    <property type="match status" value="1"/>
</dbReference>
<organism evidence="2 3">
    <name type="scientific">Anaerotignum neopropionicum</name>
    <dbReference type="NCBI Taxonomy" id="36847"/>
    <lineage>
        <taxon>Bacteria</taxon>
        <taxon>Bacillati</taxon>
        <taxon>Bacillota</taxon>
        <taxon>Clostridia</taxon>
        <taxon>Lachnospirales</taxon>
        <taxon>Anaerotignaceae</taxon>
        <taxon>Anaerotignum</taxon>
    </lineage>
</organism>
<gene>
    <name evidence="2" type="ORF">CLNEO_08170</name>
</gene>
<sequence>MKKMILGASMLLSGMIGFVGLIIACVNKVQAGAISTVIGCLRGSDYIFAAIFMILAIVGLFIEIIEAKREG</sequence>
<name>A0A136WGD0_9FIRM</name>
<comment type="caution">
    <text evidence="2">The sequence shown here is derived from an EMBL/GenBank/DDBJ whole genome shotgun (WGS) entry which is preliminary data.</text>
</comment>
<dbReference type="AlphaFoldDB" id="A0A136WGD0"/>
<dbReference type="Proteomes" id="UP000070539">
    <property type="component" value="Unassembled WGS sequence"/>
</dbReference>